<dbReference type="RefSeq" id="WP_349644085.1">
    <property type="nucleotide sequence ID" value="NZ_CP024988.1"/>
</dbReference>
<keyword evidence="4" id="KW-0235">DNA replication</keyword>
<feature type="active site" evidence="4">
    <location>
        <position position="113"/>
    </location>
</feature>
<feature type="binding site" evidence="4">
    <location>
        <position position="17"/>
    </location>
    <ligand>
        <name>Mg(2+)</name>
        <dbReference type="ChEBI" id="CHEBI:18420"/>
    </ligand>
</feature>
<comment type="similarity">
    <text evidence="1 4">Belongs to the DNA polymerase type-Y family.</text>
</comment>
<dbReference type="STRING" id="1737425.GCA_900049755_02560"/>
<dbReference type="Proteomes" id="UP000247696">
    <property type="component" value="Chromosome"/>
</dbReference>
<keyword evidence="4" id="KW-0234">DNA repair</keyword>
<dbReference type="PROSITE" id="PS50173">
    <property type="entry name" value="UMUC"/>
    <property type="match status" value="1"/>
</dbReference>
<keyword evidence="4" id="KW-0515">Mutator protein</keyword>
<keyword evidence="4" id="KW-0239">DNA-directed DNA polymerase</keyword>
<evidence type="ECO:0000256" key="2">
    <source>
        <dbReference type="ARBA" id="ARBA00025589"/>
    </source>
</evidence>
<dbReference type="InterPro" id="IPR043128">
    <property type="entry name" value="Rev_trsase/Diguanyl_cyclase"/>
</dbReference>
<evidence type="ECO:0000256" key="4">
    <source>
        <dbReference type="HAMAP-Rule" id="MF_01113"/>
    </source>
</evidence>
<dbReference type="Pfam" id="PF11799">
    <property type="entry name" value="IMS_C"/>
    <property type="match status" value="1"/>
</dbReference>
<dbReference type="AlphaFoldDB" id="A0A2Z3YT84"/>
<keyword evidence="8" id="KW-1185">Reference proteome</keyword>
<feature type="domain" description="UmuC" evidence="6">
    <location>
        <begin position="13"/>
        <end position="195"/>
    </location>
</feature>
<dbReference type="GO" id="GO:0005829">
    <property type="term" value="C:cytosol"/>
    <property type="evidence" value="ECO:0007669"/>
    <property type="project" value="TreeGrafter"/>
</dbReference>
<comment type="function">
    <text evidence="2 4">Poorly processive, error-prone DNA polymerase involved in untargeted mutagenesis. Copies undamaged DNA at stalled replication forks, which arise in vivo from mismatched or misaligned primer ends. These misaligned primers can be extended by PolIV. Exhibits no 3'-5' exonuclease (proofreading) activity. May be involved in translesional synthesis, in conjunction with the beta clamp from PolIII.</text>
</comment>
<dbReference type="InterPro" id="IPR050116">
    <property type="entry name" value="DNA_polymerase-Y"/>
</dbReference>
<keyword evidence="4" id="KW-0238">DNA-binding</keyword>
<dbReference type="NCBIfam" id="NF002677">
    <property type="entry name" value="PRK02406.1"/>
    <property type="match status" value="1"/>
</dbReference>
<keyword evidence="4 7" id="KW-0548">Nucleotidyltransferase</keyword>
<keyword evidence="4" id="KW-0227">DNA damage</keyword>
<comment type="cofactor">
    <cofactor evidence="4">
        <name>Mg(2+)</name>
        <dbReference type="ChEBI" id="CHEBI:18420"/>
    </cofactor>
    <text evidence="4">Binds 2 magnesium ions per subunit.</text>
</comment>
<feature type="region of interest" description="Disordered" evidence="5">
    <location>
        <begin position="468"/>
        <end position="534"/>
    </location>
</feature>
<dbReference type="EMBL" id="CP024988">
    <property type="protein sequence ID" value="AWT26420.1"/>
    <property type="molecule type" value="Genomic_DNA"/>
</dbReference>
<keyword evidence="4" id="KW-0963">Cytoplasm</keyword>
<dbReference type="NCBIfam" id="NF002882">
    <property type="entry name" value="PRK03348.1"/>
    <property type="match status" value="1"/>
</dbReference>
<dbReference type="Gene3D" id="3.30.1490.100">
    <property type="entry name" value="DNA polymerase, Y-family, little finger domain"/>
    <property type="match status" value="1"/>
</dbReference>
<dbReference type="InterPro" id="IPR001126">
    <property type="entry name" value="UmuC"/>
</dbReference>
<comment type="catalytic activity">
    <reaction evidence="3 4">
        <text>DNA(n) + a 2'-deoxyribonucleoside 5'-triphosphate = DNA(n+1) + diphosphate</text>
        <dbReference type="Rhea" id="RHEA:22508"/>
        <dbReference type="Rhea" id="RHEA-COMP:17339"/>
        <dbReference type="Rhea" id="RHEA-COMP:17340"/>
        <dbReference type="ChEBI" id="CHEBI:33019"/>
        <dbReference type="ChEBI" id="CHEBI:61560"/>
        <dbReference type="ChEBI" id="CHEBI:173112"/>
        <dbReference type="EC" id="2.7.7.7"/>
    </reaction>
</comment>
<keyword evidence="4" id="KW-0479">Metal-binding</keyword>
<dbReference type="PANTHER" id="PTHR11076:SF33">
    <property type="entry name" value="DNA POLYMERASE KAPPA"/>
    <property type="match status" value="1"/>
</dbReference>
<feature type="binding site" evidence="4">
    <location>
        <position position="112"/>
    </location>
    <ligand>
        <name>Mg(2+)</name>
        <dbReference type="ChEBI" id="CHEBI:18420"/>
    </ligand>
</feature>
<dbReference type="PANTHER" id="PTHR11076">
    <property type="entry name" value="DNA REPAIR POLYMERASE UMUC / TRANSFERASE FAMILY MEMBER"/>
    <property type="match status" value="1"/>
</dbReference>
<sequence length="534" mass="55560">MEETATGSGRRWVVHVDMDAFFASVEQLTRPTLRGRPVLVGGMSGRGVVAGASYEARVYGARSAMPMVRAVRLCRGRAVVVRPRFEVYSAASERIFGVLEREAGFIEKLSVDEGFAEPVELVGATAEEAGQWALRIQDAVMEETGLVCSVGVSVGKLHAKMASDLNKPHGVAVVGAEDLDRIFGPRPVGEIGGIGPVAVSRLASAGVTTIGQFTQMDEFDLKSLLGSVGVQLQRYARGDDPRPVAPRSRAKQVSAERTLQVDAVTTAEVDPVLVATATAAHTRLRRDGRAARTVTVKTRTSDFRSHTRSVTLAVPTDDLDEIIAASRSVMPHPERSGAVRLVGVSLSGLTAERQVALFPEPGADPVGGHGRVEGPGADMAGDGDGDIAGDIAGDGAGDGVESDLVGDTADGGAEDPGTEDAGEVAAQGETATARGHGPWLPTQDVHHRELGHGWVQGTGAGVVSVRFETRATGPGRTRTFDVDDPDLSPADPLDSLAWQPDTSPDGPPDGQTLTGRPDGTPPADTEVPSGPGPG</sequence>
<dbReference type="CDD" id="cd03586">
    <property type="entry name" value="PolY_Pol_IV_kappa"/>
    <property type="match status" value="1"/>
</dbReference>
<evidence type="ECO:0000259" key="6">
    <source>
        <dbReference type="PROSITE" id="PS50173"/>
    </source>
</evidence>
<dbReference type="GO" id="GO:0006261">
    <property type="term" value="P:DNA-templated DNA replication"/>
    <property type="evidence" value="ECO:0007669"/>
    <property type="project" value="UniProtKB-UniRule"/>
</dbReference>
<dbReference type="InterPro" id="IPR036775">
    <property type="entry name" value="DNA_pol_Y-fam_lit_finger_sf"/>
</dbReference>
<evidence type="ECO:0000256" key="5">
    <source>
        <dbReference type="SAM" id="MobiDB-lite"/>
    </source>
</evidence>
<comment type="subcellular location">
    <subcellularLocation>
        <location evidence="4">Cytoplasm</location>
    </subcellularLocation>
</comment>
<dbReference type="InterPro" id="IPR017961">
    <property type="entry name" value="DNA_pol_Y-fam_little_finger"/>
</dbReference>
<dbReference type="GO" id="GO:0006281">
    <property type="term" value="P:DNA repair"/>
    <property type="evidence" value="ECO:0007669"/>
    <property type="project" value="UniProtKB-UniRule"/>
</dbReference>
<dbReference type="InterPro" id="IPR022880">
    <property type="entry name" value="DNApol_IV"/>
</dbReference>
<dbReference type="GO" id="GO:0003684">
    <property type="term" value="F:damaged DNA binding"/>
    <property type="evidence" value="ECO:0007669"/>
    <property type="project" value="InterPro"/>
</dbReference>
<feature type="compositionally biased region" description="Low complexity" evidence="5">
    <location>
        <begin position="487"/>
        <end position="497"/>
    </location>
</feature>
<name>A0A2Z3YT84_9CORY</name>
<keyword evidence="4 7" id="KW-0808">Transferase</keyword>
<evidence type="ECO:0000313" key="8">
    <source>
        <dbReference type="Proteomes" id="UP000247696"/>
    </source>
</evidence>
<dbReference type="GO" id="GO:0009432">
    <property type="term" value="P:SOS response"/>
    <property type="evidence" value="ECO:0007669"/>
    <property type="project" value="TreeGrafter"/>
</dbReference>
<dbReference type="SUPFAM" id="SSF100879">
    <property type="entry name" value="Lesion bypass DNA polymerase (Y-family), little finger domain"/>
    <property type="match status" value="1"/>
</dbReference>
<dbReference type="Gene3D" id="3.40.1170.60">
    <property type="match status" value="1"/>
</dbReference>
<accession>A0A2Z3YT84</accession>
<dbReference type="GO" id="GO:0042276">
    <property type="term" value="P:error-prone translesion synthesis"/>
    <property type="evidence" value="ECO:0007669"/>
    <property type="project" value="TreeGrafter"/>
</dbReference>
<feature type="site" description="Substrate discrimination" evidence="4">
    <location>
        <position position="22"/>
    </location>
</feature>
<comment type="subunit">
    <text evidence="4">Monomer.</text>
</comment>
<dbReference type="InterPro" id="IPR043502">
    <property type="entry name" value="DNA/RNA_pol_sf"/>
</dbReference>
<dbReference type="Pfam" id="PF00817">
    <property type="entry name" value="IMS"/>
    <property type="match status" value="1"/>
</dbReference>
<dbReference type="SUPFAM" id="SSF56672">
    <property type="entry name" value="DNA/RNA polymerases"/>
    <property type="match status" value="1"/>
</dbReference>
<feature type="region of interest" description="Disordered" evidence="5">
    <location>
        <begin position="389"/>
        <end position="444"/>
    </location>
</feature>
<dbReference type="HAMAP" id="MF_01113">
    <property type="entry name" value="DNApol_IV"/>
    <property type="match status" value="1"/>
</dbReference>
<proteinExistence type="inferred from homology"/>
<evidence type="ECO:0000256" key="1">
    <source>
        <dbReference type="ARBA" id="ARBA00010945"/>
    </source>
</evidence>
<evidence type="ECO:0000256" key="3">
    <source>
        <dbReference type="ARBA" id="ARBA00049244"/>
    </source>
</evidence>
<dbReference type="Gene3D" id="1.10.150.20">
    <property type="entry name" value="5' to 3' exonuclease, C-terminal subdomain"/>
    <property type="match status" value="1"/>
</dbReference>
<evidence type="ECO:0000313" key="7">
    <source>
        <dbReference type="EMBL" id="AWT26420.1"/>
    </source>
</evidence>
<reference evidence="8" key="1">
    <citation type="submission" date="2017-11" db="EMBL/GenBank/DDBJ databases">
        <title>Otitis media/interna in a cat caused by the recently described species Corynebacterium provencense.</title>
        <authorList>
            <person name="Kittl S."/>
            <person name="Brodard I."/>
            <person name="Rychener L."/>
            <person name="Jores J."/>
            <person name="Roosje P."/>
            <person name="Gobeli Brawand S."/>
        </authorList>
    </citation>
    <scope>NUCLEOTIDE SEQUENCE [LARGE SCALE GENOMIC DNA]</scope>
    <source>
        <strain evidence="8">17KM38</strain>
    </source>
</reference>
<keyword evidence="4" id="KW-0460">Magnesium</keyword>
<dbReference type="EC" id="2.7.7.7" evidence="4"/>
<dbReference type="GO" id="GO:0000287">
    <property type="term" value="F:magnesium ion binding"/>
    <property type="evidence" value="ECO:0007669"/>
    <property type="project" value="UniProtKB-UniRule"/>
</dbReference>
<dbReference type="Gene3D" id="3.30.70.270">
    <property type="match status" value="1"/>
</dbReference>
<dbReference type="GO" id="GO:0003887">
    <property type="term" value="F:DNA-directed DNA polymerase activity"/>
    <property type="evidence" value="ECO:0007669"/>
    <property type="project" value="UniProtKB-UniRule"/>
</dbReference>
<organism evidence="7 8">
    <name type="scientific">Corynebacterium provencense</name>
    <dbReference type="NCBI Taxonomy" id="1737425"/>
    <lineage>
        <taxon>Bacteria</taxon>
        <taxon>Bacillati</taxon>
        <taxon>Actinomycetota</taxon>
        <taxon>Actinomycetes</taxon>
        <taxon>Mycobacteriales</taxon>
        <taxon>Corynebacteriaceae</taxon>
        <taxon>Corynebacterium</taxon>
    </lineage>
</organism>
<feature type="compositionally biased region" description="Acidic residues" evidence="5">
    <location>
        <begin position="412"/>
        <end position="422"/>
    </location>
</feature>
<gene>
    <name evidence="7" type="primary">dinB1</name>
    <name evidence="4" type="synonym">dinB</name>
    <name evidence="7" type="ORF">Csp1_16360</name>
</gene>
<dbReference type="KEGG" id="cpre:Csp1_16360"/>
<protein>
    <recommendedName>
        <fullName evidence="4">DNA polymerase IV</fullName>
        <shortName evidence="4">Pol IV</shortName>
        <ecNumber evidence="4">2.7.7.7</ecNumber>
    </recommendedName>
</protein>